<protein>
    <submittedName>
        <fullName evidence="8">Membrane protein DedA, SNARE-associated domain</fullName>
    </submittedName>
</protein>
<keyword evidence="5 6" id="KW-0472">Membrane</keyword>
<dbReference type="InterPro" id="IPR001763">
    <property type="entry name" value="Rhodanese-like_dom"/>
</dbReference>
<sequence length="309" mass="33377">MNTLIELVQAYGLWIIFLITLFQSVGLPLPAFAILMLTAAVTPATVADIISLLGTATIGSLIGDIILYFAGKRLGSSVLGKLCRISLSPDSCVKSSGDVFSRFGPPALTVVKFIPGLSTLAPVVAGVYAMPIVSFIVFSLIGAAVYSTTAVSLGVLFRHEIGSLIATLTEFGKFGVLILIISFGIYLFVKWLQRYRLIRKFKSDRVTVVDLLELIEGSSGPIIFDARPADQRTRNGFIPGSIPISDINLTEIADLYSAYDEIIVYCSCPNELTAAKYAEQLRRSGLKRIRPLLGGVDEWAKSGGRIAYT</sequence>
<keyword evidence="2" id="KW-1003">Cell membrane</keyword>
<evidence type="ECO:0000259" key="7">
    <source>
        <dbReference type="PROSITE" id="PS50206"/>
    </source>
</evidence>
<proteinExistence type="predicted"/>
<evidence type="ECO:0000256" key="5">
    <source>
        <dbReference type="ARBA" id="ARBA00023136"/>
    </source>
</evidence>
<feature type="transmembrane region" description="Helical" evidence="6">
    <location>
        <begin position="49"/>
        <end position="71"/>
    </location>
</feature>
<keyword evidence="9" id="KW-1185">Reference proteome</keyword>
<comment type="subcellular location">
    <subcellularLocation>
        <location evidence="1">Cell membrane</location>
        <topology evidence="1">Multi-pass membrane protein</topology>
    </subcellularLocation>
</comment>
<dbReference type="OrthoDB" id="9808735at2"/>
<dbReference type="RefSeq" id="WP_142527100.1">
    <property type="nucleotide sequence ID" value="NZ_CBCSJO010000003.1"/>
</dbReference>
<evidence type="ECO:0000313" key="8">
    <source>
        <dbReference type="EMBL" id="SMO48675.1"/>
    </source>
</evidence>
<dbReference type="InterPro" id="IPR051311">
    <property type="entry name" value="DedA_domain"/>
</dbReference>
<dbReference type="GO" id="GO:0005886">
    <property type="term" value="C:plasma membrane"/>
    <property type="evidence" value="ECO:0007669"/>
    <property type="project" value="UniProtKB-SubCell"/>
</dbReference>
<reference evidence="8 9" key="1">
    <citation type="submission" date="2017-05" db="EMBL/GenBank/DDBJ databases">
        <authorList>
            <person name="Varghese N."/>
            <person name="Submissions S."/>
        </authorList>
    </citation>
    <scope>NUCLEOTIDE SEQUENCE [LARGE SCALE GENOMIC DNA]</scope>
    <source>
        <strain evidence="8 9">DSM 19036</strain>
    </source>
</reference>
<dbReference type="Gene3D" id="3.40.250.10">
    <property type="entry name" value="Rhodanese-like domain"/>
    <property type="match status" value="1"/>
</dbReference>
<dbReference type="Pfam" id="PF00581">
    <property type="entry name" value="Rhodanese"/>
    <property type="match status" value="1"/>
</dbReference>
<accession>A0A521BNI5</accession>
<dbReference type="SUPFAM" id="SSF52821">
    <property type="entry name" value="Rhodanese/Cell cycle control phosphatase"/>
    <property type="match status" value="1"/>
</dbReference>
<keyword evidence="4 6" id="KW-1133">Transmembrane helix</keyword>
<dbReference type="InterPro" id="IPR036873">
    <property type="entry name" value="Rhodanese-like_dom_sf"/>
</dbReference>
<dbReference type="Proteomes" id="UP000320300">
    <property type="component" value="Unassembled WGS sequence"/>
</dbReference>
<evidence type="ECO:0000256" key="1">
    <source>
        <dbReference type="ARBA" id="ARBA00004651"/>
    </source>
</evidence>
<evidence type="ECO:0000256" key="2">
    <source>
        <dbReference type="ARBA" id="ARBA00022475"/>
    </source>
</evidence>
<dbReference type="PANTHER" id="PTHR42709">
    <property type="entry name" value="ALKALINE PHOSPHATASE LIKE PROTEIN"/>
    <property type="match status" value="1"/>
</dbReference>
<evidence type="ECO:0000256" key="3">
    <source>
        <dbReference type="ARBA" id="ARBA00022692"/>
    </source>
</evidence>
<feature type="transmembrane region" description="Helical" evidence="6">
    <location>
        <begin position="174"/>
        <end position="192"/>
    </location>
</feature>
<dbReference type="AlphaFoldDB" id="A0A521BNI5"/>
<dbReference type="PANTHER" id="PTHR42709:SF6">
    <property type="entry name" value="UNDECAPRENYL PHOSPHATE TRANSPORTER A"/>
    <property type="match status" value="1"/>
</dbReference>
<dbReference type="Pfam" id="PF09335">
    <property type="entry name" value="VTT_dom"/>
    <property type="match status" value="1"/>
</dbReference>
<feature type="transmembrane region" description="Helical" evidence="6">
    <location>
        <begin position="12"/>
        <end position="37"/>
    </location>
</feature>
<dbReference type="SMART" id="SM00450">
    <property type="entry name" value="RHOD"/>
    <property type="match status" value="1"/>
</dbReference>
<dbReference type="EMBL" id="FXTN01000002">
    <property type="protein sequence ID" value="SMO48675.1"/>
    <property type="molecule type" value="Genomic_DNA"/>
</dbReference>
<feature type="domain" description="Rhodanese" evidence="7">
    <location>
        <begin position="217"/>
        <end position="308"/>
    </location>
</feature>
<name>A0A521BNI5_9SPHI</name>
<dbReference type="InterPro" id="IPR032816">
    <property type="entry name" value="VTT_dom"/>
</dbReference>
<evidence type="ECO:0000256" key="6">
    <source>
        <dbReference type="SAM" id="Phobius"/>
    </source>
</evidence>
<dbReference type="PROSITE" id="PS50206">
    <property type="entry name" value="RHODANESE_3"/>
    <property type="match status" value="1"/>
</dbReference>
<organism evidence="8 9">
    <name type="scientific">Pedobacter westerhofensis</name>
    <dbReference type="NCBI Taxonomy" id="425512"/>
    <lineage>
        <taxon>Bacteria</taxon>
        <taxon>Pseudomonadati</taxon>
        <taxon>Bacteroidota</taxon>
        <taxon>Sphingobacteriia</taxon>
        <taxon>Sphingobacteriales</taxon>
        <taxon>Sphingobacteriaceae</taxon>
        <taxon>Pedobacter</taxon>
    </lineage>
</organism>
<feature type="transmembrane region" description="Helical" evidence="6">
    <location>
        <begin position="120"/>
        <end position="146"/>
    </location>
</feature>
<keyword evidence="3 6" id="KW-0812">Transmembrane</keyword>
<evidence type="ECO:0000256" key="4">
    <source>
        <dbReference type="ARBA" id="ARBA00022989"/>
    </source>
</evidence>
<gene>
    <name evidence="8" type="ORF">SAMN06265348_102446</name>
</gene>
<evidence type="ECO:0000313" key="9">
    <source>
        <dbReference type="Proteomes" id="UP000320300"/>
    </source>
</evidence>